<evidence type="ECO:0000313" key="2">
    <source>
        <dbReference type="EMBL" id="PFH56675.1"/>
    </source>
</evidence>
<name>A0A2A9P5A1_OPHUN</name>
<protein>
    <submittedName>
        <fullName evidence="2">Uncharacterized protein</fullName>
    </submittedName>
</protein>
<proteinExistence type="predicted"/>
<dbReference type="STRING" id="268505.A0A2A9P5A1"/>
<feature type="compositionally biased region" description="Acidic residues" evidence="1">
    <location>
        <begin position="363"/>
        <end position="372"/>
    </location>
</feature>
<feature type="compositionally biased region" description="Low complexity" evidence="1">
    <location>
        <begin position="263"/>
        <end position="274"/>
    </location>
</feature>
<feature type="compositionally biased region" description="Pro residues" evidence="1">
    <location>
        <begin position="181"/>
        <end position="193"/>
    </location>
</feature>
<comment type="caution">
    <text evidence="2">The sequence shown here is derived from an EMBL/GenBank/DDBJ whole genome shotgun (WGS) entry which is preliminary data.</text>
</comment>
<feature type="region of interest" description="Disordered" evidence="1">
    <location>
        <begin position="253"/>
        <end position="285"/>
    </location>
</feature>
<gene>
    <name evidence="2" type="ORF">XA68_16166</name>
</gene>
<dbReference type="OrthoDB" id="5206740at2759"/>
<feature type="compositionally biased region" description="Basic residues" evidence="1">
    <location>
        <begin position="276"/>
        <end position="285"/>
    </location>
</feature>
<evidence type="ECO:0000313" key="3">
    <source>
        <dbReference type="Proteomes" id="UP000037136"/>
    </source>
</evidence>
<reference evidence="2 3" key="2">
    <citation type="journal article" date="2017" name="Sci. Rep.">
        <title>Ant-infecting Ophiocordyceps genomes reveal a high diversity of potential behavioral manipulation genes and a possible major role for enterotoxins.</title>
        <authorList>
            <person name="de Bekker C."/>
            <person name="Ohm R.A."/>
            <person name="Evans H.C."/>
            <person name="Brachmann A."/>
            <person name="Hughes D.P."/>
        </authorList>
    </citation>
    <scope>NUCLEOTIDE SEQUENCE [LARGE SCALE GENOMIC DNA]</scope>
    <source>
        <strain evidence="2 3">SC16a</strain>
    </source>
</reference>
<accession>A0A2A9P5A1</accession>
<dbReference type="Proteomes" id="UP000037136">
    <property type="component" value="Unassembled WGS sequence"/>
</dbReference>
<feature type="region of interest" description="Disordered" evidence="1">
    <location>
        <begin position="166"/>
        <end position="208"/>
    </location>
</feature>
<organism evidence="2 3">
    <name type="scientific">Ophiocordyceps unilateralis</name>
    <name type="common">Zombie-ant fungus</name>
    <name type="synonym">Torrubia unilateralis</name>
    <dbReference type="NCBI Taxonomy" id="268505"/>
    <lineage>
        <taxon>Eukaryota</taxon>
        <taxon>Fungi</taxon>
        <taxon>Dikarya</taxon>
        <taxon>Ascomycota</taxon>
        <taxon>Pezizomycotina</taxon>
        <taxon>Sordariomycetes</taxon>
        <taxon>Hypocreomycetidae</taxon>
        <taxon>Hypocreales</taxon>
        <taxon>Ophiocordycipitaceae</taxon>
        <taxon>Ophiocordyceps</taxon>
    </lineage>
</organism>
<sequence>MVQQYRPGGLKRPRLSLQIRTTTRTGRPVDAGDPTAFNTLSNAYVAAIETSSALPSEPMTAINTLQAFSIGTPAECKEAIPRVVTPYVASYPETPLTAQPMSPSRLELHYPSTMTATPPLSAESADAASSSFTFSPSDISCSPRPDCGSSLVAARRLPQMADLQPPYSHPRSLHSILRNSPLPPRTAIPPPSPRRQSLRLQEKAAKKSHMELLAEDTSPSSPCLTVESASVPLLGVTNNQVQGGIFPAQPAFPSATGSDDGMAGSEAQSSAESACGRKRRRTEKKRRWVWTIGQNDDEDESHMAADAAGGDLIRTPHTTMTTLGDDAETPTASIESSVDTESASSVMGSVVDASASDTCSVDWADEEEESPDADAASETGIDLKTPTAPRRLAGGVVKQDTPIPDLLRSRDTPVPPELV</sequence>
<feature type="compositionally biased region" description="Polar residues" evidence="1">
    <location>
        <begin position="330"/>
        <end position="347"/>
    </location>
</feature>
<feature type="region of interest" description="Disordered" evidence="1">
    <location>
        <begin position="319"/>
        <end position="419"/>
    </location>
</feature>
<dbReference type="AlphaFoldDB" id="A0A2A9P5A1"/>
<evidence type="ECO:0000256" key="1">
    <source>
        <dbReference type="SAM" id="MobiDB-lite"/>
    </source>
</evidence>
<keyword evidence="3" id="KW-1185">Reference proteome</keyword>
<dbReference type="EMBL" id="LAZP02000530">
    <property type="protein sequence ID" value="PFH56675.1"/>
    <property type="molecule type" value="Genomic_DNA"/>
</dbReference>
<reference evidence="2 3" key="1">
    <citation type="journal article" date="2015" name="BMC Genomics">
        <title>Gene expression during zombie ant biting behavior reflects the complexity underlying fungal parasitic behavioral manipulation.</title>
        <authorList>
            <person name="de Bekker C."/>
            <person name="Ohm R.A."/>
            <person name="Loreto R.G."/>
            <person name="Sebastian A."/>
            <person name="Albert I."/>
            <person name="Merrow M."/>
            <person name="Brachmann A."/>
            <person name="Hughes D.P."/>
        </authorList>
    </citation>
    <scope>NUCLEOTIDE SEQUENCE [LARGE SCALE GENOMIC DNA]</scope>
    <source>
        <strain evidence="2 3">SC16a</strain>
    </source>
</reference>